<dbReference type="EMBL" id="VWRR01000011">
    <property type="protein sequence ID" value="KAF6002167.1"/>
    <property type="molecule type" value="Genomic_DNA"/>
</dbReference>
<dbReference type="SUPFAM" id="SSF52540">
    <property type="entry name" value="P-loop containing nucleoside triphosphate hydrolases"/>
    <property type="match status" value="1"/>
</dbReference>
<dbReference type="GO" id="GO:0016887">
    <property type="term" value="F:ATP hydrolysis activity"/>
    <property type="evidence" value="ECO:0007669"/>
    <property type="project" value="InterPro"/>
</dbReference>
<dbReference type="Gene3D" id="3.40.50.300">
    <property type="entry name" value="P-loop containing nucleotide triphosphate hydrolases"/>
    <property type="match status" value="1"/>
</dbReference>
<keyword evidence="3" id="KW-0067">ATP-binding</keyword>
<evidence type="ECO:0000313" key="7">
    <source>
        <dbReference type="Proteomes" id="UP000530660"/>
    </source>
</evidence>
<dbReference type="InterPro" id="IPR032781">
    <property type="entry name" value="ABC_tran_Xtn"/>
</dbReference>
<evidence type="ECO:0000256" key="2">
    <source>
        <dbReference type="ARBA" id="ARBA00022741"/>
    </source>
</evidence>
<evidence type="ECO:0000313" key="6">
    <source>
        <dbReference type="EMBL" id="KAF6002167.1"/>
    </source>
</evidence>
<keyword evidence="7" id="KW-1185">Reference proteome</keyword>
<dbReference type="Pfam" id="PF00005">
    <property type="entry name" value="ABC_tran"/>
    <property type="match status" value="1"/>
</dbReference>
<evidence type="ECO:0000256" key="3">
    <source>
        <dbReference type="ARBA" id="ARBA00022840"/>
    </source>
</evidence>
<keyword evidence="1" id="KW-0677">Repeat</keyword>
<feature type="domain" description="ABC-transporter extension" evidence="5">
    <location>
        <begin position="92"/>
        <end position="163"/>
    </location>
</feature>
<dbReference type="Pfam" id="PF12848">
    <property type="entry name" value="ABC_tran_Xtn"/>
    <property type="match status" value="1"/>
</dbReference>
<keyword evidence="2" id="KW-0547">Nucleotide-binding</keyword>
<dbReference type="Proteomes" id="UP000530660">
    <property type="component" value="Unassembled WGS sequence"/>
</dbReference>
<name>A0A7J7II26_9RHOD</name>
<proteinExistence type="predicted"/>
<dbReference type="CDD" id="cd03221">
    <property type="entry name" value="ABCF_EF-3"/>
    <property type="match status" value="1"/>
</dbReference>
<evidence type="ECO:0000259" key="4">
    <source>
        <dbReference type="Pfam" id="PF00005"/>
    </source>
</evidence>
<comment type="caution">
    <text evidence="6">The sequence shown here is derived from an EMBL/GenBank/DDBJ whole genome shotgun (WGS) entry which is preliminary data.</text>
</comment>
<protein>
    <recommendedName>
        <fullName evidence="8">Translational elongation factor EF-1 alpha</fullName>
    </recommendedName>
</protein>
<dbReference type="GO" id="GO:0005524">
    <property type="term" value="F:ATP binding"/>
    <property type="evidence" value="ECO:0007669"/>
    <property type="project" value="UniProtKB-KW"/>
</dbReference>
<dbReference type="PANTHER" id="PTHR19211">
    <property type="entry name" value="ATP-BINDING TRANSPORT PROTEIN-RELATED"/>
    <property type="match status" value="1"/>
</dbReference>
<evidence type="ECO:0000256" key="1">
    <source>
        <dbReference type="ARBA" id="ARBA00022737"/>
    </source>
</evidence>
<accession>A0A7J7II26</accession>
<evidence type="ECO:0000259" key="5">
    <source>
        <dbReference type="Pfam" id="PF12848"/>
    </source>
</evidence>
<dbReference type="InterPro" id="IPR050611">
    <property type="entry name" value="ABCF"/>
</dbReference>
<evidence type="ECO:0008006" key="8">
    <source>
        <dbReference type="Google" id="ProtNLM"/>
    </source>
</evidence>
<dbReference type="InterPro" id="IPR027417">
    <property type="entry name" value="P-loop_NTPase"/>
</dbReference>
<reference evidence="6 7" key="1">
    <citation type="journal article" date="2020" name="J. Phycol.">
        <title>Comparative genome analysis reveals Cyanidiococcus gen. nov., a new extremophilic red algal genus sister to Cyanidioschyzon (Cyanidioschyzonaceae, Rhodophyta).</title>
        <authorList>
            <person name="Liu S.-L."/>
            <person name="Chiang Y.-R."/>
            <person name="Yoon H.S."/>
            <person name="Fu H.-Y."/>
        </authorList>
    </citation>
    <scope>NUCLEOTIDE SEQUENCE [LARGE SCALE GENOMIC DNA]</scope>
    <source>
        <strain evidence="6 7">THAL066</strain>
    </source>
</reference>
<dbReference type="PANTHER" id="PTHR19211:SF95">
    <property type="entry name" value="ABC TRANSPORTER F FAMILY MEMBER 2"/>
    <property type="match status" value="1"/>
</dbReference>
<dbReference type="FunFam" id="3.40.50.300:FF:000011">
    <property type="entry name" value="Putative ABC transporter ATP-binding component"/>
    <property type="match status" value="1"/>
</dbReference>
<gene>
    <name evidence="6" type="ORF">F1559_001715</name>
</gene>
<sequence length="190" mass="21854">MKVDRMMAALGFVSPDDPEKLVASYSGGWKMRIGLGKVLLQEPHVLLLDEPSNHLDVDSVEWLEEYLRSLPIPMVIVSHDREFIDRVCNSVVEIERGETVKYTGNYTSFLKQKRERLAAWQAAYERQMKHIEDQRAFINRFKNNAARAAQVKSRERALEKFMTSETFVQAAARERENATFSLPACTAFRA</sequence>
<dbReference type="InterPro" id="IPR003439">
    <property type="entry name" value="ABC_transporter-like_ATP-bd"/>
</dbReference>
<dbReference type="OrthoDB" id="2110130at2759"/>
<feature type="domain" description="ABC transporter" evidence="4">
    <location>
        <begin position="3"/>
        <end position="53"/>
    </location>
</feature>
<dbReference type="AlphaFoldDB" id="A0A7J7II26"/>
<organism evidence="6 7">
    <name type="scientific">Cyanidiococcus yangmingshanensis</name>
    <dbReference type="NCBI Taxonomy" id="2690220"/>
    <lineage>
        <taxon>Eukaryota</taxon>
        <taxon>Rhodophyta</taxon>
        <taxon>Bangiophyceae</taxon>
        <taxon>Cyanidiales</taxon>
        <taxon>Cyanidiaceae</taxon>
        <taxon>Cyanidiococcus</taxon>
    </lineage>
</organism>